<evidence type="ECO:0000256" key="8">
    <source>
        <dbReference type="ARBA" id="ARBA00022989"/>
    </source>
</evidence>
<dbReference type="PROSITE" id="PS50929">
    <property type="entry name" value="ABC_TM1F"/>
    <property type="match status" value="1"/>
</dbReference>
<keyword evidence="3" id="KW-1003">Cell membrane</keyword>
<name>A0A917JNF8_9GAMM</name>
<accession>A0A917JNF8</accession>
<evidence type="ECO:0000259" key="12">
    <source>
        <dbReference type="PROSITE" id="PS50929"/>
    </source>
</evidence>
<dbReference type="InterPro" id="IPR036640">
    <property type="entry name" value="ABC1_TM_sf"/>
</dbReference>
<feature type="domain" description="ABC transporter" evidence="11">
    <location>
        <begin position="378"/>
        <end position="616"/>
    </location>
</feature>
<feature type="domain" description="ABC transmembrane type-1" evidence="12">
    <location>
        <begin position="26"/>
        <end position="316"/>
    </location>
</feature>
<comment type="caution">
    <text evidence="13">The sequence shown here is derived from an EMBL/GenBank/DDBJ whole genome shotgun (WGS) entry which is preliminary data.</text>
</comment>
<dbReference type="InterPro" id="IPR003593">
    <property type="entry name" value="AAA+_ATPase"/>
</dbReference>
<protein>
    <submittedName>
        <fullName evidence="13">Thiol reductant ABC exporter subunit CydD</fullName>
    </submittedName>
</protein>
<gene>
    <name evidence="13" type="primary">cydD</name>
    <name evidence="13" type="ORF">GCM10009332_15290</name>
</gene>
<evidence type="ECO:0000313" key="13">
    <source>
        <dbReference type="EMBL" id="GGI78816.1"/>
    </source>
</evidence>
<keyword evidence="5 10" id="KW-0812">Transmembrane</keyword>
<evidence type="ECO:0000313" key="14">
    <source>
        <dbReference type="Proteomes" id="UP000613743"/>
    </source>
</evidence>
<evidence type="ECO:0000256" key="5">
    <source>
        <dbReference type="ARBA" id="ARBA00022692"/>
    </source>
</evidence>
<evidence type="ECO:0000256" key="7">
    <source>
        <dbReference type="ARBA" id="ARBA00022840"/>
    </source>
</evidence>
<dbReference type="GO" id="GO:0005886">
    <property type="term" value="C:plasma membrane"/>
    <property type="evidence" value="ECO:0007669"/>
    <property type="project" value="UniProtKB-SubCell"/>
</dbReference>
<dbReference type="SUPFAM" id="SSF52540">
    <property type="entry name" value="P-loop containing nucleoside triphosphate hydrolases"/>
    <property type="match status" value="1"/>
</dbReference>
<dbReference type="Gene3D" id="1.20.1560.10">
    <property type="entry name" value="ABC transporter type 1, transmembrane domain"/>
    <property type="match status" value="1"/>
</dbReference>
<sequence length="637" mass="69519">MDKSQEKILMAWLKRQKGACGRYLSLAVIFGFLSGVALIIQAWLIATILQGVIIEQLARDHFLMHFTILVGLIFVRAALSYAREITSFEAGSQLRSTIREAVQQKLVDLGPAFIQGKPAGAWASIVLEQVEDLHDYYSRYLPQVTLAGMIPLVILVVVFPINWAGGLVLLLTAPLIPLFMVLVGMGAADANRKNFAALARLSGHFMDRLKGLNQIQLFSQGETELKAITRASDEFRERTMTVLRMAFLSSAVLEFFAAVSIAVLAVYFGFTYLGHLDFGHYGESVSLFTGLFILILAPEFYQPLRDMGTHYHAKAQAVGAAEELMSLLNYQPSVEHSSNAPALAKPLAQTNTAVSAGANVSPKISNQIGKIDKKIVAIEATDLTVMSFDGQPLVGPLSFKLQSTQKVGLVGPSGAGKTSLMSALLGFLPYEGSLAIVDESGRRQSLSQCDLQVWRSQIAWLGQNPQLFHGTLRDNLQLAGQDYSDKHLKSVLEKAQIGDFIDSLEQGLDYEIQDQAAGLSVGQAQRIALARAMMQDAQWYLLDEPSASLDSVSEVAVMSAISEATIDKSCLMITHRLDQLAAMDEIWVLANGKLVQQGHFEQLSAKEGLFKSMLSGHEQGLAIDLGTTELELQEGKQ</sequence>
<comment type="subcellular location">
    <subcellularLocation>
        <location evidence="1">Cell inner membrane</location>
        <topology evidence="1">Multi-pass membrane protein</topology>
    </subcellularLocation>
</comment>
<dbReference type="PANTHER" id="PTHR24221">
    <property type="entry name" value="ATP-BINDING CASSETTE SUB-FAMILY B"/>
    <property type="match status" value="1"/>
</dbReference>
<dbReference type="Pfam" id="PF00664">
    <property type="entry name" value="ABC_membrane"/>
    <property type="match status" value="1"/>
</dbReference>
<keyword evidence="4" id="KW-0997">Cell inner membrane</keyword>
<feature type="transmembrane region" description="Helical" evidence="10">
    <location>
        <begin position="167"/>
        <end position="188"/>
    </location>
</feature>
<dbReference type="EMBL" id="BMPZ01000003">
    <property type="protein sequence ID" value="GGI78816.1"/>
    <property type="molecule type" value="Genomic_DNA"/>
</dbReference>
<dbReference type="CDD" id="cd03228">
    <property type="entry name" value="ABCC_MRP_Like"/>
    <property type="match status" value="1"/>
</dbReference>
<keyword evidence="2" id="KW-0813">Transport</keyword>
<dbReference type="Proteomes" id="UP000613743">
    <property type="component" value="Unassembled WGS sequence"/>
</dbReference>
<evidence type="ECO:0000256" key="6">
    <source>
        <dbReference type="ARBA" id="ARBA00022741"/>
    </source>
</evidence>
<evidence type="ECO:0000256" key="4">
    <source>
        <dbReference type="ARBA" id="ARBA00022519"/>
    </source>
</evidence>
<dbReference type="GO" id="GO:0005524">
    <property type="term" value="F:ATP binding"/>
    <property type="evidence" value="ECO:0007669"/>
    <property type="project" value="UniProtKB-KW"/>
</dbReference>
<feature type="transmembrane region" description="Helical" evidence="10">
    <location>
        <begin position="21"/>
        <end position="49"/>
    </location>
</feature>
<dbReference type="InterPro" id="IPR014216">
    <property type="entry name" value="ABC_transptr_CydD"/>
</dbReference>
<evidence type="ECO:0000259" key="11">
    <source>
        <dbReference type="PROSITE" id="PS50893"/>
    </source>
</evidence>
<keyword evidence="14" id="KW-1185">Reference proteome</keyword>
<feature type="transmembrane region" description="Helical" evidence="10">
    <location>
        <begin position="246"/>
        <end position="272"/>
    </location>
</feature>
<dbReference type="RefSeq" id="WP_188919512.1">
    <property type="nucleotide sequence ID" value="NZ_BMPZ01000003.1"/>
</dbReference>
<dbReference type="FunFam" id="1.20.1560.10:FF:000039">
    <property type="entry name" value="Cysteine/glutathione ABC transporter permease/ATP-binding protein CydD"/>
    <property type="match status" value="1"/>
</dbReference>
<dbReference type="SUPFAM" id="SSF90123">
    <property type="entry name" value="ABC transporter transmembrane region"/>
    <property type="match status" value="1"/>
</dbReference>
<reference evidence="13" key="2">
    <citation type="submission" date="2020-09" db="EMBL/GenBank/DDBJ databases">
        <authorList>
            <person name="Sun Q."/>
            <person name="Ohkuma M."/>
        </authorList>
    </citation>
    <scope>NUCLEOTIDE SEQUENCE</scope>
    <source>
        <strain evidence="13">JCM 30804</strain>
    </source>
</reference>
<evidence type="ECO:0000256" key="2">
    <source>
        <dbReference type="ARBA" id="ARBA00022448"/>
    </source>
</evidence>
<dbReference type="GO" id="GO:0042883">
    <property type="term" value="P:cysteine transport"/>
    <property type="evidence" value="ECO:0007669"/>
    <property type="project" value="InterPro"/>
</dbReference>
<dbReference type="CDD" id="cd18584">
    <property type="entry name" value="ABC_6TM_AarD_CydD"/>
    <property type="match status" value="1"/>
</dbReference>
<keyword evidence="7" id="KW-0067">ATP-binding</keyword>
<dbReference type="InterPro" id="IPR017871">
    <property type="entry name" value="ABC_transporter-like_CS"/>
</dbReference>
<dbReference type="InterPro" id="IPR039421">
    <property type="entry name" value="Type_1_exporter"/>
</dbReference>
<dbReference type="InterPro" id="IPR003439">
    <property type="entry name" value="ABC_transporter-like_ATP-bd"/>
</dbReference>
<dbReference type="GO" id="GO:0140359">
    <property type="term" value="F:ABC-type transporter activity"/>
    <property type="evidence" value="ECO:0007669"/>
    <property type="project" value="InterPro"/>
</dbReference>
<organism evidence="13 14">
    <name type="scientific">Shewanella gelidii</name>
    <dbReference type="NCBI Taxonomy" id="1642821"/>
    <lineage>
        <taxon>Bacteria</taxon>
        <taxon>Pseudomonadati</taxon>
        <taxon>Pseudomonadota</taxon>
        <taxon>Gammaproteobacteria</taxon>
        <taxon>Alteromonadales</taxon>
        <taxon>Shewanellaceae</taxon>
        <taxon>Shewanella</taxon>
    </lineage>
</organism>
<dbReference type="InterPro" id="IPR011527">
    <property type="entry name" value="ABC1_TM_dom"/>
</dbReference>
<keyword evidence="9 10" id="KW-0472">Membrane</keyword>
<evidence type="ECO:0000256" key="10">
    <source>
        <dbReference type="SAM" id="Phobius"/>
    </source>
</evidence>
<dbReference type="PANTHER" id="PTHR24221:SF261">
    <property type="entry name" value="GLUTATHIONE_L-CYSTEINE TRANSPORT SYSTEM ATP-BINDING_PERMEASE PROTEIN CYDD"/>
    <property type="match status" value="1"/>
</dbReference>
<dbReference type="GO" id="GO:0016887">
    <property type="term" value="F:ATP hydrolysis activity"/>
    <property type="evidence" value="ECO:0007669"/>
    <property type="project" value="InterPro"/>
</dbReference>
<dbReference type="NCBIfam" id="NF008379">
    <property type="entry name" value="PRK11174.1"/>
    <property type="match status" value="1"/>
</dbReference>
<dbReference type="Gene3D" id="3.40.50.300">
    <property type="entry name" value="P-loop containing nucleotide triphosphate hydrolases"/>
    <property type="match status" value="1"/>
</dbReference>
<dbReference type="NCBIfam" id="TIGR02857">
    <property type="entry name" value="CydD"/>
    <property type="match status" value="1"/>
</dbReference>
<proteinExistence type="predicted"/>
<feature type="transmembrane region" description="Helical" evidence="10">
    <location>
        <begin position="140"/>
        <end position="161"/>
    </location>
</feature>
<evidence type="ECO:0000256" key="9">
    <source>
        <dbReference type="ARBA" id="ARBA00023136"/>
    </source>
</evidence>
<feature type="transmembrane region" description="Helical" evidence="10">
    <location>
        <begin position="61"/>
        <end position="79"/>
    </location>
</feature>
<dbReference type="InterPro" id="IPR027417">
    <property type="entry name" value="P-loop_NTPase"/>
</dbReference>
<keyword evidence="6" id="KW-0547">Nucleotide-binding</keyword>
<reference evidence="13" key="1">
    <citation type="journal article" date="2014" name="Int. J. Syst. Evol. Microbiol.">
        <title>Complete genome sequence of Corynebacterium casei LMG S-19264T (=DSM 44701T), isolated from a smear-ripened cheese.</title>
        <authorList>
            <consortium name="US DOE Joint Genome Institute (JGI-PGF)"/>
            <person name="Walter F."/>
            <person name="Albersmeier A."/>
            <person name="Kalinowski J."/>
            <person name="Ruckert C."/>
        </authorList>
    </citation>
    <scope>NUCLEOTIDE SEQUENCE</scope>
    <source>
        <strain evidence="13">JCM 30804</strain>
    </source>
</reference>
<dbReference type="PROSITE" id="PS00211">
    <property type="entry name" value="ABC_TRANSPORTER_1"/>
    <property type="match status" value="1"/>
</dbReference>
<evidence type="ECO:0000256" key="1">
    <source>
        <dbReference type="ARBA" id="ARBA00004429"/>
    </source>
</evidence>
<evidence type="ECO:0000256" key="3">
    <source>
        <dbReference type="ARBA" id="ARBA00022475"/>
    </source>
</evidence>
<dbReference type="AlphaFoldDB" id="A0A917JNF8"/>
<dbReference type="PROSITE" id="PS50893">
    <property type="entry name" value="ABC_TRANSPORTER_2"/>
    <property type="match status" value="1"/>
</dbReference>
<dbReference type="Pfam" id="PF00005">
    <property type="entry name" value="ABC_tran"/>
    <property type="match status" value="1"/>
</dbReference>
<dbReference type="GO" id="GO:0034040">
    <property type="term" value="F:ATPase-coupled lipid transmembrane transporter activity"/>
    <property type="evidence" value="ECO:0007669"/>
    <property type="project" value="TreeGrafter"/>
</dbReference>
<dbReference type="SMART" id="SM00382">
    <property type="entry name" value="AAA"/>
    <property type="match status" value="1"/>
</dbReference>
<keyword evidence="8 10" id="KW-1133">Transmembrane helix</keyword>